<name>A0A5B7E0P6_PORTR</name>
<dbReference type="EMBL" id="VSRR010001684">
    <property type="protein sequence ID" value="MPC27055.1"/>
    <property type="molecule type" value="Genomic_DNA"/>
</dbReference>
<dbReference type="Proteomes" id="UP000324222">
    <property type="component" value="Unassembled WGS sequence"/>
</dbReference>
<accession>A0A5B7E0P6</accession>
<comment type="caution">
    <text evidence="1">The sequence shown here is derived from an EMBL/GenBank/DDBJ whole genome shotgun (WGS) entry which is preliminary data.</text>
</comment>
<keyword evidence="2" id="KW-1185">Reference proteome</keyword>
<gene>
    <name evidence="1" type="ORF">E2C01_020209</name>
</gene>
<evidence type="ECO:0000313" key="1">
    <source>
        <dbReference type="EMBL" id="MPC27055.1"/>
    </source>
</evidence>
<reference evidence="1 2" key="1">
    <citation type="submission" date="2019-05" db="EMBL/GenBank/DDBJ databases">
        <title>Another draft genome of Portunus trituberculatus and its Hox gene families provides insights of decapod evolution.</title>
        <authorList>
            <person name="Jeong J.-H."/>
            <person name="Song I."/>
            <person name="Kim S."/>
            <person name="Choi T."/>
            <person name="Kim D."/>
            <person name="Ryu S."/>
            <person name="Kim W."/>
        </authorList>
    </citation>
    <scope>NUCLEOTIDE SEQUENCE [LARGE SCALE GENOMIC DNA]</scope>
    <source>
        <tissue evidence="1">Muscle</tissue>
    </source>
</reference>
<organism evidence="1 2">
    <name type="scientific">Portunus trituberculatus</name>
    <name type="common">Swimming crab</name>
    <name type="synonym">Neptunus trituberculatus</name>
    <dbReference type="NCBI Taxonomy" id="210409"/>
    <lineage>
        <taxon>Eukaryota</taxon>
        <taxon>Metazoa</taxon>
        <taxon>Ecdysozoa</taxon>
        <taxon>Arthropoda</taxon>
        <taxon>Crustacea</taxon>
        <taxon>Multicrustacea</taxon>
        <taxon>Malacostraca</taxon>
        <taxon>Eumalacostraca</taxon>
        <taxon>Eucarida</taxon>
        <taxon>Decapoda</taxon>
        <taxon>Pleocyemata</taxon>
        <taxon>Brachyura</taxon>
        <taxon>Eubrachyura</taxon>
        <taxon>Portunoidea</taxon>
        <taxon>Portunidae</taxon>
        <taxon>Portuninae</taxon>
        <taxon>Portunus</taxon>
    </lineage>
</organism>
<evidence type="ECO:0000313" key="2">
    <source>
        <dbReference type="Proteomes" id="UP000324222"/>
    </source>
</evidence>
<protein>
    <submittedName>
        <fullName evidence="1">Uncharacterized protein</fullName>
    </submittedName>
</protein>
<sequence>MQQPLLSVQGTESALGDGYGAGWQCGASRPGHPPCASSRQAEVPPPYQLMLLEAASSVATQILLFIHPSTPHFPSMKLYIF</sequence>
<dbReference type="AlphaFoldDB" id="A0A5B7E0P6"/>
<proteinExistence type="predicted"/>